<evidence type="ECO:0000256" key="2">
    <source>
        <dbReference type="SAM" id="Phobius"/>
    </source>
</evidence>
<comment type="caution">
    <text evidence="4">The sequence shown here is derived from an EMBL/GenBank/DDBJ whole genome shotgun (WGS) entry which is preliminary data.</text>
</comment>
<dbReference type="InterPro" id="IPR051448">
    <property type="entry name" value="CdaR-like_regulators"/>
</dbReference>
<sequence>MLEFLTLLAREAAPVEFERPLLAARQSGAPASELAALEEIKIAALRVRELLERRRRREEELSALYDTASDLAGLRDLDAVLRAIVHRARTLLGADVSYMTLDDPERGDTYMRITDGSVAASFQSLRLPAGAGLGGLVAVSGTPYSTAAYGKDPRFHHTKEIDSGVRDEGLVAILGVPLLLGSTVIGVLFAANRTERPFAREEVALLASLAAHAAIAIDTARLLTETQAALAELSAANEVIQAHSASVERAAAAHDRMTALVLRGGGVEDVAADLVDILDGLLLVLDAQGRTLATAASPGAPASAGAGEDGPAAGDLAAEVDLAGAVAASRAEGRSVQRGDAYVAAVAAGADNLGALVFRPTTPLEGADQRILERAAQITALLLLFRRTVAEAEGQVRGELLDDLIAGPLRDEEALRSRAARLGVTLDQPHVVVAATDQASGALRQRALSWARTFAATRGGLAAARDGRIALLLPGSDPASAARTVARELGRALARPVTAGGAGPACSPAAVAGAFHEADSCATALLALGRAGDGASHTELGYVGLLLGDRRDVPAFVHAAAGPVIDYDARRGTALLKTLEAYFAAGGSLARAAETLHVHVNTVTQRLDRIGHLLGPDWQTPNRALDLQLALRLHRLRGPLSA</sequence>
<evidence type="ECO:0000259" key="3">
    <source>
        <dbReference type="SMART" id="SM00065"/>
    </source>
</evidence>
<dbReference type="RefSeq" id="WP_378972200.1">
    <property type="nucleotide sequence ID" value="NZ_JBHTBJ010000019.1"/>
</dbReference>
<keyword evidence="2" id="KW-1133">Transmembrane helix</keyword>
<protein>
    <submittedName>
        <fullName evidence="4">Helix-turn-helix domain-containing protein</fullName>
    </submittedName>
</protein>
<evidence type="ECO:0000256" key="1">
    <source>
        <dbReference type="ARBA" id="ARBA00006754"/>
    </source>
</evidence>
<comment type="similarity">
    <text evidence="1">Belongs to the CdaR family.</text>
</comment>
<dbReference type="Proteomes" id="UP001596548">
    <property type="component" value="Unassembled WGS sequence"/>
</dbReference>
<dbReference type="InterPro" id="IPR029016">
    <property type="entry name" value="GAF-like_dom_sf"/>
</dbReference>
<keyword evidence="5" id="KW-1185">Reference proteome</keyword>
<dbReference type="Pfam" id="PF17853">
    <property type="entry name" value="GGDEF_2"/>
    <property type="match status" value="1"/>
</dbReference>
<evidence type="ECO:0000313" key="5">
    <source>
        <dbReference type="Proteomes" id="UP001596548"/>
    </source>
</evidence>
<dbReference type="Gene3D" id="3.30.450.40">
    <property type="match status" value="1"/>
</dbReference>
<keyword evidence="2" id="KW-0812">Transmembrane</keyword>
<evidence type="ECO:0000313" key="4">
    <source>
        <dbReference type="EMBL" id="MFC7277073.1"/>
    </source>
</evidence>
<dbReference type="PANTHER" id="PTHR33744:SF1">
    <property type="entry name" value="DNA-BINDING TRANSCRIPTIONAL ACTIVATOR ADER"/>
    <property type="match status" value="1"/>
</dbReference>
<dbReference type="InterPro" id="IPR025736">
    <property type="entry name" value="PucR_C-HTH_dom"/>
</dbReference>
<dbReference type="PANTHER" id="PTHR33744">
    <property type="entry name" value="CARBOHYDRATE DIACID REGULATOR"/>
    <property type="match status" value="1"/>
</dbReference>
<dbReference type="InterPro" id="IPR003018">
    <property type="entry name" value="GAF"/>
</dbReference>
<dbReference type="InterPro" id="IPR041522">
    <property type="entry name" value="CdaR_GGDEF"/>
</dbReference>
<dbReference type="Pfam" id="PF13556">
    <property type="entry name" value="HTH_30"/>
    <property type="match status" value="1"/>
</dbReference>
<dbReference type="SUPFAM" id="SSF55781">
    <property type="entry name" value="GAF domain-like"/>
    <property type="match status" value="1"/>
</dbReference>
<dbReference type="SMART" id="SM00065">
    <property type="entry name" value="GAF"/>
    <property type="match status" value="1"/>
</dbReference>
<accession>A0ABW2HV66</accession>
<dbReference type="Pfam" id="PF01590">
    <property type="entry name" value="GAF"/>
    <property type="match status" value="1"/>
</dbReference>
<name>A0ABW2HV66_9ACTN</name>
<proteinExistence type="inferred from homology"/>
<reference evidence="5" key="1">
    <citation type="journal article" date="2019" name="Int. J. Syst. Evol. Microbiol.">
        <title>The Global Catalogue of Microorganisms (GCM) 10K type strain sequencing project: providing services to taxonomists for standard genome sequencing and annotation.</title>
        <authorList>
            <consortium name="The Broad Institute Genomics Platform"/>
            <consortium name="The Broad Institute Genome Sequencing Center for Infectious Disease"/>
            <person name="Wu L."/>
            <person name="Ma J."/>
        </authorList>
    </citation>
    <scope>NUCLEOTIDE SEQUENCE [LARGE SCALE GENOMIC DNA]</scope>
    <source>
        <strain evidence="5">XZYJT-10</strain>
    </source>
</reference>
<keyword evidence="2" id="KW-0472">Membrane</keyword>
<gene>
    <name evidence="4" type="ORF">ACFQS1_24035</name>
</gene>
<dbReference type="Gene3D" id="1.10.10.2840">
    <property type="entry name" value="PucR C-terminal helix-turn-helix domain"/>
    <property type="match status" value="1"/>
</dbReference>
<dbReference type="EMBL" id="JBHTBJ010000019">
    <property type="protein sequence ID" value="MFC7277073.1"/>
    <property type="molecule type" value="Genomic_DNA"/>
</dbReference>
<feature type="domain" description="GAF" evidence="3">
    <location>
        <begin position="76"/>
        <end position="227"/>
    </location>
</feature>
<feature type="transmembrane region" description="Helical" evidence="2">
    <location>
        <begin position="169"/>
        <end position="191"/>
    </location>
</feature>
<dbReference type="InterPro" id="IPR042070">
    <property type="entry name" value="PucR_C-HTH_sf"/>
</dbReference>
<organism evidence="4 5">
    <name type="scientific">Paractinoplanes rhizophilus</name>
    <dbReference type="NCBI Taxonomy" id="1416877"/>
    <lineage>
        <taxon>Bacteria</taxon>
        <taxon>Bacillati</taxon>
        <taxon>Actinomycetota</taxon>
        <taxon>Actinomycetes</taxon>
        <taxon>Micromonosporales</taxon>
        <taxon>Micromonosporaceae</taxon>
        <taxon>Paractinoplanes</taxon>
    </lineage>
</organism>